<dbReference type="Proteomes" id="UP001327560">
    <property type="component" value="Chromosome 1"/>
</dbReference>
<organism evidence="2 3">
    <name type="scientific">Canna indica</name>
    <name type="common">Indian-shot</name>
    <dbReference type="NCBI Taxonomy" id="4628"/>
    <lineage>
        <taxon>Eukaryota</taxon>
        <taxon>Viridiplantae</taxon>
        <taxon>Streptophyta</taxon>
        <taxon>Embryophyta</taxon>
        <taxon>Tracheophyta</taxon>
        <taxon>Spermatophyta</taxon>
        <taxon>Magnoliopsida</taxon>
        <taxon>Liliopsida</taxon>
        <taxon>Zingiberales</taxon>
        <taxon>Cannaceae</taxon>
        <taxon>Canna</taxon>
    </lineage>
</organism>
<keyword evidence="3" id="KW-1185">Reference proteome</keyword>
<evidence type="ECO:0000313" key="3">
    <source>
        <dbReference type="Proteomes" id="UP001327560"/>
    </source>
</evidence>
<evidence type="ECO:0000313" key="2">
    <source>
        <dbReference type="EMBL" id="WOK95743.1"/>
    </source>
</evidence>
<feature type="region of interest" description="Disordered" evidence="1">
    <location>
        <begin position="30"/>
        <end position="50"/>
    </location>
</feature>
<feature type="compositionally biased region" description="Basic and acidic residues" evidence="1">
    <location>
        <begin position="106"/>
        <end position="120"/>
    </location>
</feature>
<reference evidence="2 3" key="1">
    <citation type="submission" date="2023-10" db="EMBL/GenBank/DDBJ databases">
        <title>Chromosome-scale genome assembly provides insights into flower coloration mechanisms of Canna indica.</title>
        <authorList>
            <person name="Li C."/>
        </authorList>
    </citation>
    <scope>NUCLEOTIDE SEQUENCE [LARGE SCALE GENOMIC DNA]</scope>
    <source>
        <tissue evidence="2">Flower</tissue>
    </source>
</reference>
<proteinExistence type="predicted"/>
<dbReference type="EMBL" id="CP136890">
    <property type="protein sequence ID" value="WOK95743.1"/>
    <property type="molecule type" value="Genomic_DNA"/>
</dbReference>
<evidence type="ECO:0000256" key="1">
    <source>
        <dbReference type="SAM" id="MobiDB-lite"/>
    </source>
</evidence>
<gene>
    <name evidence="2" type="ORF">Cni_G04450</name>
</gene>
<protein>
    <submittedName>
        <fullName evidence="2">Uncharacterized protein</fullName>
    </submittedName>
</protein>
<dbReference type="AlphaFoldDB" id="A0AAQ3JUR4"/>
<sequence length="120" mass="13285">MNAGREKIRLQDGEACCEHAHRRAAAVDDRLHQQRMPNLRASRRRHADSAVERLPAVPNGELVVLRCRHLQSPGRARINASRSPHTGEELGVAVRVWELADDDGGADERGEGVQDAAEVR</sequence>
<feature type="region of interest" description="Disordered" evidence="1">
    <location>
        <begin position="101"/>
        <end position="120"/>
    </location>
</feature>
<name>A0AAQ3JUR4_9LILI</name>
<accession>A0AAQ3JUR4</accession>